<comment type="caution">
    <text evidence="1">The sequence shown here is derived from an EMBL/GenBank/DDBJ whole genome shotgun (WGS) entry which is preliminary data.</text>
</comment>
<evidence type="ECO:0000313" key="2">
    <source>
        <dbReference type="Proteomes" id="UP001150603"/>
    </source>
</evidence>
<protein>
    <submittedName>
        <fullName evidence="1">Uncharacterized protein</fullName>
    </submittedName>
</protein>
<name>A0ACC1JGQ9_9FUNG</name>
<organism evidence="1 2">
    <name type="scientific">Linderina macrospora</name>
    <dbReference type="NCBI Taxonomy" id="4868"/>
    <lineage>
        <taxon>Eukaryota</taxon>
        <taxon>Fungi</taxon>
        <taxon>Fungi incertae sedis</taxon>
        <taxon>Zoopagomycota</taxon>
        <taxon>Kickxellomycotina</taxon>
        <taxon>Kickxellomycetes</taxon>
        <taxon>Kickxellales</taxon>
        <taxon>Kickxellaceae</taxon>
        <taxon>Linderina</taxon>
    </lineage>
</organism>
<feature type="non-terminal residue" evidence="1">
    <location>
        <position position="1922"/>
    </location>
</feature>
<dbReference type="Proteomes" id="UP001150603">
    <property type="component" value="Unassembled WGS sequence"/>
</dbReference>
<gene>
    <name evidence="1" type="ORF">FBU59_000562</name>
</gene>
<keyword evidence="2" id="KW-1185">Reference proteome</keyword>
<accession>A0ACC1JGQ9</accession>
<evidence type="ECO:0000313" key="1">
    <source>
        <dbReference type="EMBL" id="KAJ1950690.1"/>
    </source>
</evidence>
<sequence length="1922" mass="211865">MHGCEVEPGIIKLAVRDMFDKIAHDERREYLLRVSFLEIYNEVLRDLLEPTKVNLKIHENAKREIFVGELSEHIVFNAEQVEELLAKGDRNRHIAGTNMNERSSRSHTIFRIVVESRKKSESGSANTSAQEGDMDVDQEKRGSQRLSSGSLGEADEFTGAVMVSCLNLVDLAGSERVGLTGAEGQRLKEGGHINKSLLSLGTVIARLSEDGGGGDGGHIPYRDSKLTRILQPSLGGNARTLIICTITPAHDYVEEALSTLKFASRAKTIQNKPEVNEELRGDALLRRLKRASELEKEVAQMRDLEKKKIKIEADNEALMRQLWKSQRERERLQKELEKQQSRMFIEQPTESGKQPVDSALTPRRQTWFPGLQRSVDGGPISIDLTGSGSEDMEEDSTPEPLATETVQSSNPVDQVIIDRVNELETQNDALQQTQTELSKENREMEATIQRFMRENNLLLSTLGQLATADTIPPSPAKNELAAVQQQPPRELIQVRRKLRALITTLDASQRQCQKFRTQRPEAEFLELELQAVRETLIEKEEQMVDLMRESDEVFSRCQEAEGSVAELQRKYQELQDELQISRESGVDARRMVAQLRMEAEHMVCQHEMDLAKQLSDSTLSMEQNQERHQAELGTLMDKIASQAERIQSMTVDNRQQEEGHETAMAQLQTLADEKTADVERLERDLSETQVRIAAAEKERDSLADVQAEVAEKQSQIEQLAAARDQAQAQVSELSAAVSQLEGEVREQQSAAEQKAAEVADLNSALDALRSSLAENDASHAKETADQKRAIEELVSGHQSAIQILEEQIRVLTEKASLRDVEVATLTEKLQQVEADKAQLASELSLAGDKASVIPTLQAEAEALRAGLAELRDAQDQASETLTAKQSELDSVTEERTRFETRIEDLESQNADVWERVSELTLTNENLAGQVTDLESKITDRDSQLAAMAQDHDLARTQNEELVAKQADALADAEETGSKLQAALNAKTAEAGSLAQQLEALRGNGSELAEKLEKANMQVSEAEARLVETVQQLDCSASKVTALEAELVRANDTVAEESAKAKDLTDQLEDMSGETARLKIELEESRTSCNTATATVESLRLQVAEINEAMAQTTASLRSTELELESLQAEHAAVNEKLTETTSKLADEQSSWETMLSNKDAELRQLAEKHDSAMADHQRKIADWQARERSAQETTALLEKQLATVRDQLATLETDMAETDQSKSAIASLNTELSKKLEAAESSLQSAQTEIAALAAATDDVSSRLAAATKEHTEAVDQWDAERRQADNMLAGLEESLAGSKTALEESNNSLTVMAAELESQATASGDRIAQLENTVSGLETQSSDLRMQLASAEEQRDDAQESARQLQEELESAKVDLVSATSRFESQISASHDRIALLEGTKSELEIASVSLRKQLELVESQHDASQETERQLRGELESVNAELAAVAAEAKAERSAAMDNLEQKEALAEKLKLLASDSIEREKALEKSHESKVAELEYTIQQLSAERTKLGADVKDIQGRLESAVSVGQQLNDALSERKAELEKTKAEQAKSTKQRAQLATRLAALQSDLEATSQEKTGLVARVKQLQSDNESISIELSDAKGRETELLNTVDDLNARIAQTESEHSALVAGLDSAKSGYTDEIHDLRTALSEKAEQMQLLGKQVDQLRRLKEETEAKCSESEKLMHESESKLQASEDKIRELEADLGRQAKKQAIAEKEAAGRIGSLEAEVEGLCDQLLAKSTEADAALQKLADAQTETSGVSARYNQLKSDYRILEERAKDTQSVLEGAVADAKDQLAQKDAELKEAEAALQSANSKASLAQKDARSEIAVLEAKVQEMDQTIAGLNTTATELRAELESRPLEQVSNDNELVEAADKKRLAAEDSLRQATEMIKSLAGERDKAQQGIDMLKTMMTELAQ</sequence>
<dbReference type="EMBL" id="JANBPW010000148">
    <property type="protein sequence ID" value="KAJ1950690.1"/>
    <property type="molecule type" value="Genomic_DNA"/>
</dbReference>
<proteinExistence type="predicted"/>
<reference evidence="1" key="1">
    <citation type="submission" date="2022-07" db="EMBL/GenBank/DDBJ databases">
        <title>Phylogenomic reconstructions and comparative analyses of Kickxellomycotina fungi.</title>
        <authorList>
            <person name="Reynolds N.K."/>
            <person name="Stajich J.E."/>
            <person name="Barry K."/>
            <person name="Grigoriev I.V."/>
            <person name="Crous P."/>
            <person name="Smith M.E."/>
        </authorList>
    </citation>
    <scope>NUCLEOTIDE SEQUENCE</scope>
    <source>
        <strain evidence="1">NRRL 5244</strain>
    </source>
</reference>